<evidence type="ECO:0000256" key="2">
    <source>
        <dbReference type="SAM" id="MobiDB-lite"/>
    </source>
</evidence>
<name>A0ABM8QCH1_9BACT</name>
<feature type="compositionally biased region" description="Pro residues" evidence="2">
    <location>
        <begin position="220"/>
        <end position="233"/>
    </location>
</feature>
<evidence type="ECO:0000313" key="5">
    <source>
        <dbReference type="Proteomes" id="UP000675880"/>
    </source>
</evidence>
<keyword evidence="5" id="KW-1185">Reference proteome</keyword>
<gene>
    <name evidence="4" type="ORF">NSPZN2_10163</name>
</gene>
<dbReference type="EMBL" id="CAJNBJ010000001">
    <property type="protein sequence ID" value="CAE6689771.1"/>
    <property type="molecule type" value="Genomic_DNA"/>
</dbReference>
<reference evidence="4 5" key="1">
    <citation type="submission" date="2021-02" db="EMBL/GenBank/DDBJ databases">
        <authorList>
            <person name="Han P."/>
        </authorList>
    </citation>
    <scope>NUCLEOTIDE SEQUENCE [LARGE SCALE GENOMIC DNA]</scope>
    <source>
        <strain evidence="4">Candidatus Nitrospira sp. ZN2</strain>
    </source>
</reference>
<feature type="coiled-coil region" evidence="1">
    <location>
        <begin position="50"/>
        <end position="147"/>
    </location>
</feature>
<keyword evidence="1" id="KW-0175">Coiled coil</keyword>
<keyword evidence="3" id="KW-0812">Transmembrane</keyword>
<feature type="transmembrane region" description="Helical" evidence="3">
    <location>
        <begin position="20"/>
        <end position="38"/>
    </location>
</feature>
<evidence type="ECO:0000256" key="1">
    <source>
        <dbReference type="SAM" id="Coils"/>
    </source>
</evidence>
<protein>
    <submittedName>
        <fullName evidence="4">Uncharacterized protein</fullName>
    </submittedName>
</protein>
<dbReference type="RefSeq" id="WP_213040097.1">
    <property type="nucleotide sequence ID" value="NZ_CAJNBJ010000001.1"/>
</dbReference>
<evidence type="ECO:0000313" key="4">
    <source>
        <dbReference type="EMBL" id="CAE6689771.1"/>
    </source>
</evidence>
<keyword evidence="3" id="KW-0472">Membrane</keyword>
<comment type="caution">
    <text evidence="4">The sequence shown here is derived from an EMBL/GenBank/DDBJ whole genome shotgun (WGS) entry which is preliminary data.</text>
</comment>
<accession>A0ABM8QCH1</accession>
<dbReference type="Proteomes" id="UP000675880">
    <property type="component" value="Unassembled WGS sequence"/>
</dbReference>
<feature type="compositionally biased region" description="Low complexity" evidence="2">
    <location>
        <begin position="188"/>
        <end position="219"/>
    </location>
</feature>
<organism evidence="4 5">
    <name type="scientific">Nitrospira defluvii</name>
    <dbReference type="NCBI Taxonomy" id="330214"/>
    <lineage>
        <taxon>Bacteria</taxon>
        <taxon>Pseudomonadati</taxon>
        <taxon>Nitrospirota</taxon>
        <taxon>Nitrospiria</taxon>
        <taxon>Nitrospirales</taxon>
        <taxon>Nitrospiraceae</taxon>
        <taxon>Nitrospira</taxon>
    </lineage>
</organism>
<feature type="region of interest" description="Disordered" evidence="2">
    <location>
        <begin position="180"/>
        <end position="258"/>
    </location>
</feature>
<evidence type="ECO:0000256" key="3">
    <source>
        <dbReference type="SAM" id="Phobius"/>
    </source>
</evidence>
<feature type="compositionally biased region" description="Low complexity" evidence="2">
    <location>
        <begin position="234"/>
        <end position="256"/>
    </location>
</feature>
<proteinExistence type="predicted"/>
<keyword evidence="3" id="KW-1133">Transmembrane helix</keyword>
<sequence length="277" mass="29517">MQPTTPSSRAANVSALAPRAITLCWIVASAALMLGGCVSQRTYDTAKQEVNTRANELAQTQSDIKGLEQQREEAHLANQRDERALAALKSELKQIQASYDQIHKANQAKLALLEHNIAALRARHQAMVKEIGETKRLEKRLEALTAEREQTMAPVEAPTDAHATMIDHVQPAPPIVAVLTPQPSPVESSTALPAPAATPAPTQTSTPTATNLAPATTVPHPAPTVAPFAPSPAPTKVAQAPVTPAAPRPATATAPQEESWFSSVTGWFSSLLNWIWA</sequence>